<dbReference type="AlphaFoldDB" id="A0A8X6V4Z2"/>
<evidence type="ECO:0000313" key="2">
    <source>
        <dbReference type="Proteomes" id="UP000887159"/>
    </source>
</evidence>
<name>A0A8X6V4Z2_TRICX</name>
<organism evidence="1 2">
    <name type="scientific">Trichonephila clavipes</name>
    <name type="common">Golden silk orbweaver</name>
    <name type="synonym">Nephila clavipes</name>
    <dbReference type="NCBI Taxonomy" id="2585209"/>
    <lineage>
        <taxon>Eukaryota</taxon>
        <taxon>Metazoa</taxon>
        <taxon>Ecdysozoa</taxon>
        <taxon>Arthropoda</taxon>
        <taxon>Chelicerata</taxon>
        <taxon>Arachnida</taxon>
        <taxon>Araneae</taxon>
        <taxon>Araneomorphae</taxon>
        <taxon>Entelegynae</taxon>
        <taxon>Araneoidea</taxon>
        <taxon>Nephilidae</taxon>
        <taxon>Trichonephila</taxon>
    </lineage>
</organism>
<keyword evidence="2" id="KW-1185">Reference proteome</keyword>
<protein>
    <submittedName>
        <fullName evidence="1">Uncharacterized protein</fullName>
    </submittedName>
</protein>
<reference evidence="1" key="1">
    <citation type="submission" date="2020-08" db="EMBL/GenBank/DDBJ databases">
        <title>Multicomponent nature underlies the extraordinary mechanical properties of spider dragline silk.</title>
        <authorList>
            <person name="Kono N."/>
            <person name="Nakamura H."/>
            <person name="Mori M."/>
            <person name="Yoshida Y."/>
            <person name="Ohtoshi R."/>
            <person name="Malay A.D."/>
            <person name="Moran D.A.P."/>
            <person name="Tomita M."/>
            <person name="Numata K."/>
            <person name="Arakawa K."/>
        </authorList>
    </citation>
    <scope>NUCLEOTIDE SEQUENCE</scope>
</reference>
<gene>
    <name evidence="1" type="ORF">TNCV_151501</name>
</gene>
<accession>A0A8X6V4Z2</accession>
<dbReference type="Proteomes" id="UP000887159">
    <property type="component" value="Unassembled WGS sequence"/>
</dbReference>
<proteinExistence type="predicted"/>
<evidence type="ECO:0000313" key="1">
    <source>
        <dbReference type="EMBL" id="GFX93344.1"/>
    </source>
</evidence>
<comment type="caution">
    <text evidence="1">The sequence shown here is derived from an EMBL/GenBank/DDBJ whole genome shotgun (WGS) entry which is preliminary data.</text>
</comment>
<sequence>MHAQSVYSTTSLEVIDNGRKKSKRFWLMELTGVNSTALKLDSLETPGRAARGRYEACKAQLDLRLKRELCETWFRFPHAHSKMEYVFLDTR</sequence>
<dbReference type="EMBL" id="BMAU01021173">
    <property type="protein sequence ID" value="GFX93344.1"/>
    <property type="molecule type" value="Genomic_DNA"/>
</dbReference>